<dbReference type="Proteomes" id="UP000504637">
    <property type="component" value="Unplaced"/>
</dbReference>
<keyword evidence="4" id="KW-0812">Transmembrane</keyword>
<evidence type="ECO:0000256" key="8">
    <source>
        <dbReference type="ARBA" id="ARBA00022989"/>
    </source>
</evidence>
<gene>
    <name evidence="15" type="ORF">K489DRAFT_357920</name>
</gene>
<dbReference type="PANTHER" id="PTHR43267">
    <property type="entry name" value="TRNA THREONYLCARBAMOYLADENOSINE DEHYDRATASE"/>
    <property type="match status" value="1"/>
</dbReference>
<feature type="domain" description="THIF-type NAD/FAD binding fold" evidence="13">
    <location>
        <begin position="109"/>
        <end position="370"/>
    </location>
</feature>
<reference evidence="15" key="1">
    <citation type="submission" date="2020-01" db="EMBL/GenBank/DDBJ databases">
        <authorList>
            <consortium name="DOE Joint Genome Institute"/>
            <person name="Haridas S."/>
            <person name="Albert R."/>
            <person name="Binder M."/>
            <person name="Bloem J."/>
            <person name="Labutti K."/>
            <person name="Salamov A."/>
            <person name="Andreopoulos B."/>
            <person name="Baker S.E."/>
            <person name="Barry K."/>
            <person name="Bills G."/>
            <person name="Bluhm B.H."/>
            <person name="Cannon C."/>
            <person name="Castanera R."/>
            <person name="Culley D.E."/>
            <person name="Daum C."/>
            <person name="Ezra D."/>
            <person name="Gonzalez J.B."/>
            <person name="Henrissat B."/>
            <person name="Kuo A."/>
            <person name="Liang C."/>
            <person name="Lipzen A."/>
            <person name="Lutzoni F."/>
            <person name="Magnuson J."/>
            <person name="Mondo S."/>
            <person name="Nolan M."/>
            <person name="Ohm R."/>
            <person name="Pangilinan J."/>
            <person name="Park H.-J."/>
            <person name="Ramirez L."/>
            <person name="Alfaro M."/>
            <person name="Sun H."/>
            <person name="Tritt A."/>
            <person name="Yoshinaga Y."/>
            <person name="Zwiers L.-H."/>
            <person name="Turgeon B.G."/>
            <person name="Goodwin S.B."/>
            <person name="Spatafora J.W."/>
            <person name="Crous P.W."/>
            <person name="Grigoriev I.V."/>
        </authorList>
    </citation>
    <scope>NUCLEOTIDE SEQUENCE</scope>
    <source>
        <strain evidence="15">CBS 342.82</strain>
    </source>
</reference>
<dbReference type="FunFam" id="3.40.50.720:FF:000125">
    <property type="entry name" value="tRNA threonylcarbamoyladenosine dehydratase 2-like"/>
    <property type="match status" value="1"/>
</dbReference>
<keyword evidence="10" id="KW-0472">Membrane</keyword>
<dbReference type="AlphaFoldDB" id="A0A6J3M3F4"/>
<evidence type="ECO:0000256" key="2">
    <source>
        <dbReference type="ARBA" id="ARBA00009919"/>
    </source>
</evidence>
<proteinExistence type="inferred from homology"/>
<comment type="similarity">
    <text evidence="2">Belongs to the HesA/MoeB/ThiF family.</text>
</comment>
<comment type="subcellular location">
    <subcellularLocation>
        <location evidence="1">Mitochondrion outer membrane</location>
        <topology evidence="1">Multi-pass membrane protein</topology>
    </subcellularLocation>
</comment>
<dbReference type="SUPFAM" id="SSF69572">
    <property type="entry name" value="Activating enzymes of the ubiquitin-like proteins"/>
    <property type="match status" value="1"/>
</dbReference>
<name>A0A6J3M3F4_9PEZI</name>
<reference evidence="15" key="3">
    <citation type="submission" date="2025-08" db="UniProtKB">
        <authorList>
            <consortium name="RefSeq"/>
        </authorList>
    </citation>
    <scope>IDENTIFICATION</scope>
    <source>
        <strain evidence="15">CBS 342.82</strain>
    </source>
</reference>
<dbReference type="PANTHER" id="PTHR43267:SF2">
    <property type="entry name" value="TRNA THREONYLCARBAMOYLADENOSINE DEHYDRATASE 1-RELATED"/>
    <property type="match status" value="1"/>
</dbReference>
<dbReference type="InterPro" id="IPR045886">
    <property type="entry name" value="ThiF/MoeB/HesA"/>
</dbReference>
<keyword evidence="7" id="KW-0067">ATP-binding</keyword>
<evidence type="ECO:0000256" key="6">
    <source>
        <dbReference type="ARBA" id="ARBA00022787"/>
    </source>
</evidence>
<dbReference type="CDD" id="cd00755">
    <property type="entry name" value="YgdL_like"/>
    <property type="match status" value="1"/>
</dbReference>
<dbReference type="OrthoDB" id="10265862at2759"/>
<dbReference type="InterPro" id="IPR035985">
    <property type="entry name" value="Ubiquitin-activating_enz"/>
</dbReference>
<evidence type="ECO:0000256" key="7">
    <source>
        <dbReference type="ARBA" id="ARBA00022840"/>
    </source>
</evidence>
<keyword evidence="8" id="KW-1133">Transmembrane helix</keyword>
<evidence type="ECO:0000259" key="13">
    <source>
        <dbReference type="Pfam" id="PF00899"/>
    </source>
</evidence>
<dbReference type="GO" id="GO:0005741">
    <property type="term" value="C:mitochondrial outer membrane"/>
    <property type="evidence" value="ECO:0007669"/>
    <property type="project" value="UniProtKB-SubCell"/>
</dbReference>
<dbReference type="RefSeq" id="XP_033459070.1">
    <property type="nucleotide sequence ID" value="XM_033602567.1"/>
</dbReference>
<keyword evidence="3" id="KW-0436">Ligase</keyword>
<evidence type="ECO:0000256" key="5">
    <source>
        <dbReference type="ARBA" id="ARBA00022741"/>
    </source>
</evidence>
<dbReference type="Pfam" id="PF00899">
    <property type="entry name" value="ThiF"/>
    <property type="match status" value="1"/>
</dbReference>
<dbReference type="Gene3D" id="3.40.50.720">
    <property type="entry name" value="NAD(P)-binding Rossmann-like Domain"/>
    <property type="match status" value="1"/>
</dbReference>
<evidence type="ECO:0000313" key="15">
    <source>
        <dbReference type="RefSeq" id="XP_033459070.1"/>
    </source>
</evidence>
<dbReference type="GO" id="GO:0061503">
    <property type="term" value="F:tRNA threonylcarbamoyladenosine dehydratase"/>
    <property type="evidence" value="ECO:0007669"/>
    <property type="project" value="TreeGrafter"/>
</dbReference>
<reference evidence="15" key="2">
    <citation type="submission" date="2020-04" db="EMBL/GenBank/DDBJ databases">
        <authorList>
            <consortium name="NCBI Genome Project"/>
        </authorList>
    </citation>
    <scope>NUCLEOTIDE SEQUENCE</scope>
    <source>
        <strain evidence="15">CBS 342.82</strain>
    </source>
</reference>
<keyword evidence="9" id="KW-0496">Mitochondrion</keyword>
<dbReference type="GO" id="GO:0008641">
    <property type="term" value="F:ubiquitin-like modifier activating enzyme activity"/>
    <property type="evidence" value="ECO:0007669"/>
    <property type="project" value="InterPro"/>
</dbReference>
<evidence type="ECO:0000313" key="14">
    <source>
        <dbReference type="Proteomes" id="UP000504637"/>
    </source>
</evidence>
<dbReference type="InterPro" id="IPR000594">
    <property type="entry name" value="ThiF_NAD_FAD-bd"/>
</dbReference>
<evidence type="ECO:0000256" key="3">
    <source>
        <dbReference type="ARBA" id="ARBA00022598"/>
    </source>
</evidence>
<keyword evidence="5" id="KW-0547">Nucleotide-binding</keyword>
<keyword evidence="6" id="KW-1000">Mitochondrion outer membrane</keyword>
<protein>
    <recommendedName>
        <fullName evidence="13">THIF-type NAD/FAD binding fold domain-containing protein</fullName>
    </recommendedName>
</protein>
<dbReference type="GO" id="GO:0005524">
    <property type="term" value="F:ATP binding"/>
    <property type="evidence" value="ECO:0007669"/>
    <property type="project" value="UniProtKB-KW"/>
</dbReference>
<accession>A0A6J3M3F4</accession>
<evidence type="ECO:0000256" key="1">
    <source>
        <dbReference type="ARBA" id="ARBA00004374"/>
    </source>
</evidence>
<evidence type="ECO:0000256" key="10">
    <source>
        <dbReference type="ARBA" id="ARBA00023136"/>
    </source>
</evidence>
<evidence type="ECO:0000256" key="12">
    <source>
        <dbReference type="SAM" id="MobiDB-lite"/>
    </source>
</evidence>
<evidence type="ECO:0000256" key="9">
    <source>
        <dbReference type="ARBA" id="ARBA00023128"/>
    </source>
</evidence>
<evidence type="ECO:0000256" key="11">
    <source>
        <dbReference type="ARBA" id="ARBA00060084"/>
    </source>
</evidence>
<feature type="region of interest" description="Disordered" evidence="12">
    <location>
        <begin position="64"/>
        <end position="83"/>
    </location>
</feature>
<dbReference type="GeneID" id="54360367"/>
<dbReference type="GO" id="GO:0061504">
    <property type="term" value="P:cyclic threonylcarbamoyladenosine biosynthetic process"/>
    <property type="evidence" value="ECO:0007669"/>
    <property type="project" value="TreeGrafter"/>
</dbReference>
<sequence length="534" mass="57954">MSTWLSDIANSHRLQLSLTAVASCCLGVAAVIGLQQARRQYEVSDLKGSIPDVDEPHTVERINSFGGAKAHSGSSLSAEEREDERSRALARRARLGDYDEALILEQLARNRVFLTDEGLAKVRKAFVIVVGCGGVGSHAAAALARSGVGRLRLIDFDQVTLSSLNRHAVATLADVGISKVNCLQRRLEQIVPWTQYDSRNELFGAATAATQLGPWASDGQKPTFVIDAIDNIDSKVALLHYCHTNGLPVIASMGAGCKSDPTRVFIGDIATSTDDPLSRATRRKLRIAGVSSGIPTVFSTEKTGPGKASLQPLSDEEFQKGAVNELGVLPTFRVRILPVLGTMPAVFGLCLANHILLSIADYPGAHAADNSIAAKAREKMYDGILTNLQALEERLARHRHRVDNPGSPGDPRSTADVAVGLRIPVTASDVGYLVEEVFRGRSAVSGLASRLALVRWRAPPADRDDAWIDRRVPGQKAVKMDLGDLVCMTKDEVLRHEKLVLSGEKTPEEVYDKDVLDLVEKRQREERAFREQRG</sequence>
<comment type="function">
    <text evidence="11">Catalyzes the ATP-dependent dehydration of threonylcarbamoyladenosine at position 37 (t(6)A37) to form cyclic t(6)A37 (ct(6)A37) in tRNAs that read codons beginning with adenine.</text>
</comment>
<keyword evidence="14" id="KW-1185">Reference proteome</keyword>
<evidence type="ECO:0000256" key="4">
    <source>
        <dbReference type="ARBA" id="ARBA00022692"/>
    </source>
</evidence>
<organism evidence="15">
    <name type="scientific">Dissoconium aciculare CBS 342.82</name>
    <dbReference type="NCBI Taxonomy" id="1314786"/>
    <lineage>
        <taxon>Eukaryota</taxon>
        <taxon>Fungi</taxon>
        <taxon>Dikarya</taxon>
        <taxon>Ascomycota</taxon>
        <taxon>Pezizomycotina</taxon>
        <taxon>Dothideomycetes</taxon>
        <taxon>Dothideomycetidae</taxon>
        <taxon>Mycosphaerellales</taxon>
        <taxon>Dissoconiaceae</taxon>
        <taxon>Dissoconium</taxon>
    </lineage>
</organism>